<dbReference type="Proteomes" id="UP001141806">
    <property type="component" value="Unassembled WGS sequence"/>
</dbReference>
<sequence>MILKIKPLGGLSTIVLPALRCIMVSLELHFNPLQVQGLFNFKGVKTGGYNWKKILRERRFHPYSW</sequence>
<accession>A0A9Q0KDI0</accession>
<evidence type="ECO:0000313" key="1">
    <source>
        <dbReference type="EMBL" id="KAJ4968449.1"/>
    </source>
</evidence>
<gene>
    <name evidence="1" type="ORF">NE237_015150</name>
</gene>
<evidence type="ECO:0000313" key="2">
    <source>
        <dbReference type="Proteomes" id="UP001141806"/>
    </source>
</evidence>
<name>A0A9Q0KDI0_9MAGN</name>
<proteinExistence type="predicted"/>
<protein>
    <submittedName>
        <fullName evidence="1">Uncharacterized protein</fullName>
    </submittedName>
</protein>
<reference evidence="1" key="1">
    <citation type="journal article" date="2023" name="Plant J.">
        <title>The genome of the king protea, Protea cynaroides.</title>
        <authorList>
            <person name="Chang J."/>
            <person name="Duong T.A."/>
            <person name="Schoeman C."/>
            <person name="Ma X."/>
            <person name="Roodt D."/>
            <person name="Barker N."/>
            <person name="Li Z."/>
            <person name="Van de Peer Y."/>
            <person name="Mizrachi E."/>
        </authorList>
    </citation>
    <scope>NUCLEOTIDE SEQUENCE</scope>
    <source>
        <tissue evidence="1">Young leaves</tissue>
    </source>
</reference>
<keyword evidence="2" id="KW-1185">Reference proteome</keyword>
<dbReference type="EMBL" id="JAMYWD010000006">
    <property type="protein sequence ID" value="KAJ4968449.1"/>
    <property type="molecule type" value="Genomic_DNA"/>
</dbReference>
<dbReference type="AlphaFoldDB" id="A0A9Q0KDI0"/>
<comment type="caution">
    <text evidence="1">The sequence shown here is derived from an EMBL/GenBank/DDBJ whole genome shotgun (WGS) entry which is preliminary data.</text>
</comment>
<organism evidence="1 2">
    <name type="scientific">Protea cynaroides</name>
    <dbReference type="NCBI Taxonomy" id="273540"/>
    <lineage>
        <taxon>Eukaryota</taxon>
        <taxon>Viridiplantae</taxon>
        <taxon>Streptophyta</taxon>
        <taxon>Embryophyta</taxon>
        <taxon>Tracheophyta</taxon>
        <taxon>Spermatophyta</taxon>
        <taxon>Magnoliopsida</taxon>
        <taxon>Proteales</taxon>
        <taxon>Proteaceae</taxon>
        <taxon>Protea</taxon>
    </lineage>
</organism>